<sequence>MTESFDDAQVPELEYDETIPPRPEEEVADAARATPDRAGHGGDGAFSPGDDALVADPRGNAGEERTGHGIA</sequence>
<evidence type="ECO:0000313" key="2">
    <source>
        <dbReference type="EMBL" id="UUI73642.1"/>
    </source>
</evidence>
<proteinExistence type="predicted"/>
<evidence type="ECO:0000256" key="1">
    <source>
        <dbReference type="SAM" id="MobiDB-lite"/>
    </source>
</evidence>
<gene>
    <name evidence="2" type="ORF">NP048_09545</name>
</gene>
<accession>A0ABY5KWL4</accession>
<keyword evidence="3" id="KW-1185">Reference proteome</keyword>
<dbReference type="EMBL" id="CP101987">
    <property type="protein sequence ID" value="UUI73642.1"/>
    <property type="molecule type" value="Genomic_DNA"/>
</dbReference>
<dbReference type="Proteomes" id="UP001316384">
    <property type="component" value="Chromosome"/>
</dbReference>
<evidence type="ECO:0000313" key="3">
    <source>
        <dbReference type="Proteomes" id="UP001316384"/>
    </source>
</evidence>
<feature type="region of interest" description="Disordered" evidence="1">
    <location>
        <begin position="1"/>
        <end position="71"/>
    </location>
</feature>
<name>A0ABY5KWL4_9CELL</name>
<feature type="compositionally biased region" description="Basic and acidic residues" evidence="1">
    <location>
        <begin position="61"/>
        <end position="71"/>
    </location>
</feature>
<dbReference type="RefSeq" id="WP_227578751.1">
    <property type="nucleotide sequence ID" value="NZ_CP101987.1"/>
</dbReference>
<reference evidence="2 3" key="1">
    <citation type="submission" date="2022-07" db="EMBL/GenBank/DDBJ databases">
        <title>Novel species in genus cellulomonas.</title>
        <authorList>
            <person name="Ye L."/>
        </authorList>
    </citation>
    <scope>NUCLEOTIDE SEQUENCE [LARGE SCALE GENOMIC DNA]</scope>
    <source>
        <strain evidence="3">zg-B89</strain>
    </source>
</reference>
<protein>
    <submittedName>
        <fullName evidence="2">Uncharacterized protein</fullName>
    </submittedName>
</protein>
<organism evidence="2 3">
    <name type="scientific">Cellulomonas xiejunii</name>
    <dbReference type="NCBI Taxonomy" id="2968083"/>
    <lineage>
        <taxon>Bacteria</taxon>
        <taxon>Bacillati</taxon>
        <taxon>Actinomycetota</taxon>
        <taxon>Actinomycetes</taxon>
        <taxon>Micrococcales</taxon>
        <taxon>Cellulomonadaceae</taxon>
        <taxon>Cellulomonas</taxon>
    </lineage>
</organism>